<name>A0A0M3HMG7_ASCLU</name>
<keyword evidence="1" id="KW-1185">Reference proteome</keyword>
<dbReference type="AlphaFoldDB" id="A0A0M3HMG7"/>
<accession>A0A0M3HMG7</accession>
<dbReference type="WBParaSite" id="ALUE_0000271201-mRNA-1">
    <property type="protein sequence ID" value="ALUE_0000271201-mRNA-1"/>
    <property type="gene ID" value="ALUE_0000271201"/>
</dbReference>
<protein>
    <submittedName>
        <fullName evidence="2">Type II toxin-antitoxin system RelE/ParE family toxin</fullName>
    </submittedName>
</protein>
<evidence type="ECO:0000313" key="2">
    <source>
        <dbReference type="WBParaSite" id="ALUE_0000271201-mRNA-1"/>
    </source>
</evidence>
<reference evidence="2" key="1">
    <citation type="submission" date="2017-02" db="UniProtKB">
        <authorList>
            <consortium name="WormBaseParasite"/>
        </authorList>
    </citation>
    <scope>IDENTIFICATION</scope>
</reference>
<evidence type="ECO:0000313" key="1">
    <source>
        <dbReference type="Proteomes" id="UP000036681"/>
    </source>
</evidence>
<organism evidence="1 2">
    <name type="scientific">Ascaris lumbricoides</name>
    <name type="common">Giant roundworm</name>
    <dbReference type="NCBI Taxonomy" id="6252"/>
    <lineage>
        <taxon>Eukaryota</taxon>
        <taxon>Metazoa</taxon>
        <taxon>Ecdysozoa</taxon>
        <taxon>Nematoda</taxon>
        <taxon>Chromadorea</taxon>
        <taxon>Rhabditida</taxon>
        <taxon>Spirurina</taxon>
        <taxon>Ascaridomorpha</taxon>
        <taxon>Ascaridoidea</taxon>
        <taxon>Ascarididae</taxon>
        <taxon>Ascaris</taxon>
    </lineage>
</organism>
<proteinExistence type="predicted"/>
<dbReference type="Proteomes" id="UP000036681">
    <property type="component" value="Unplaced"/>
</dbReference>
<sequence>MIEGSYYSIRFEYEEWLKRIQTMEILSYVHLSH</sequence>